<gene>
    <name evidence="3" type="ORF">SAMN04488554_3647</name>
</gene>
<protein>
    <submittedName>
        <fullName evidence="3">Lysophospholipase L1</fullName>
    </submittedName>
</protein>
<dbReference type="Proteomes" id="UP000199220">
    <property type="component" value="Unassembled WGS sequence"/>
</dbReference>
<dbReference type="EMBL" id="FNTX01000002">
    <property type="protein sequence ID" value="SEE92863.1"/>
    <property type="molecule type" value="Genomic_DNA"/>
</dbReference>
<keyword evidence="4" id="KW-1185">Reference proteome</keyword>
<organism evidence="3 4">
    <name type="scientific">Ruania alba</name>
    <dbReference type="NCBI Taxonomy" id="648782"/>
    <lineage>
        <taxon>Bacteria</taxon>
        <taxon>Bacillati</taxon>
        <taxon>Actinomycetota</taxon>
        <taxon>Actinomycetes</taxon>
        <taxon>Micrococcales</taxon>
        <taxon>Ruaniaceae</taxon>
        <taxon>Ruania</taxon>
    </lineage>
</organism>
<dbReference type="InterPro" id="IPR013830">
    <property type="entry name" value="SGNH_hydro"/>
</dbReference>
<feature type="domain" description="SGNH hydrolase-type esterase" evidence="2">
    <location>
        <begin position="15"/>
        <end position="194"/>
    </location>
</feature>
<proteinExistence type="predicted"/>
<dbReference type="InterPro" id="IPR036514">
    <property type="entry name" value="SGNH_hydro_sf"/>
</dbReference>
<dbReference type="SUPFAM" id="SSF52266">
    <property type="entry name" value="SGNH hydrolase"/>
    <property type="match status" value="1"/>
</dbReference>
<dbReference type="CDD" id="cd01832">
    <property type="entry name" value="SGNH_hydrolase_like_1"/>
    <property type="match status" value="1"/>
</dbReference>
<dbReference type="Gene3D" id="3.40.50.1110">
    <property type="entry name" value="SGNH hydrolase"/>
    <property type="match status" value="1"/>
</dbReference>
<evidence type="ECO:0000313" key="3">
    <source>
        <dbReference type="EMBL" id="SEE92863.1"/>
    </source>
</evidence>
<dbReference type="Pfam" id="PF13472">
    <property type="entry name" value="Lipase_GDSL_2"/>
    <property type="match status" value="1"/>
</dbReference>
<dbReference type="PANTHER" id="PTHR43784:SF2">
    <property type="entry name" value="GDSL-LIKE LIPASE_ACYLHYDROLASE, PUTATIVE (AFU_ORTHOLOGUE AFUA_2G00820)-RELATED"/>
    <property type="match status" value="1"/>
</dbReference>
<sequence>MSTASPTPPWRRYVAIGDSMTEGLWDEDPDQPGALHGWADRLAAAIALRQASHEFEPLEYANLAVRGRLLGPILTDQLPRALAAEPDLVSIVGGGNDLLRPGSDPDRLAVDLDRAVRTARNCGADVLLATGTDTRNAGLLRRIRPKVAIYNAHIWSIAARHGAMVLDIWGLHPLQDWRMWAEDRIHLSSLGHARVADAALVALGMTPEHANWQVPLPRLPVRPATERLRSDAEWMARDVYPWAARRLRGRSSGDERPPKRPQPRPVSFPDPEGRFDA</sequence>
<dbReference type="InterPro" id="IPR053140">
    <property type="entry name" value="GDSL_Rv0518-like"/>
</dbReference>
<feature type="region of interest" description="Disordered" evidence="1">
    <location>
        <begin position="247"/>
        <end position="277"/>
    </location>
</feature>
<dbReference type="OrthoDB" id="3465773at2"/>
<accession>A0A1H5MUC2</accession>
<reference evidence="4" key="1">
    <citation type="submission" date="2016-10" db="EMBL/GenBank/DDBJ databases">
        <authorList>
            <person name="Varghese N."/>
            <person name="Submissions S."/>
        </authorList>
    </citation>
    <scope>NUCLEOTIDE SEQUENCE [LARGE SCALE GENOMIC DNA]</scope>
    <source>
        <strain evidence="4">DSM 21368</strain>
    </source>
</reference>
<dbReference type="AlphaFoldDB" id="A0A1H5MUC2"/>
<evidence type="ECO:0000256" key="1">
    <source>
        <dbReference type="SAM" id="MobiDB-lite"/>
    </source>
</evidence>
<dbReference type="RefSeq" id="WP_089774417.1">
    <property type="nucleotide sequence ID" value="NZ_FNTX01000002.1"/>
</dbReference>
<evidence type="ECO:0000259" key="2">
    <source>
        <dbReference type="Pfam" id="PF13472"/>
    </source>
</evidence>
<dbReference type="PANTHER" id="PTHR43784">
    <property type="entry name" value="GDSL-LIKE LIPASE/ACYLHYDROLASE, PUTATIVE (AFU_ORTHOLOGUE AFUA_2G00820)-RELATED"/>
    <property type="match status" value="1"/>
</dbReference>
<evidence type="ECO:0000313" key="4">
    <source>
        <dbReference type="Proteomes" id="UP000199220"/>
    </source>
</evidence>
<name>A0A1H5MUC2_9MICO</name>
<dbReference type="STRING" id="648782.SAMN04488554_3647"/>